<keyword evidence="6" id="KW-0325">Glycoprotein</keyword>
<keyword evidence="3 7" id="KW-0378">Hydrolase</keyword>
<dbReference type="InterPro" id="IPR025483">
    <property type="entry name" value="Lipase_euk"/>
</dbReference>
<proteinExistence type="inferred from homology"/>
<feature type="signal peptide" evidence="9">
    <location>
        <begin position="1"/>
        <end position="23"/>
    </location>
</feature>
<evidence type="ECO:0000313" key="11">
    <source>
        <dbReference type="EMBL" id="KAJ3640680.1"/>
    </source>
</evidence>
<comment type="similarity">
    <text evidence="1 7">Belongs to the AB hydrolase superfamily. Lipase family.</text>
</comment>
<protein>
    <recommendedName>
        <fullName evidence="7">Lipase</fullName>
    </recommendedName>
</protein>
<evidence type="ECO:0000256" key="5">
    <source>
        <dbReference type="ARBA" id="ARBA00023098"/>
    </source>
</evidence>
<keyword evidence="12" id="KW-1185">Reference proteome</keyword>
<dbReference type="InterPro" id="IPR006693">
    <property type="entry name" value="AB_hydrolase_lipase"/>
</dbReference>
<gene>
    <name evidence="11" type="ORF">Zmor_027226</name>
</gene>
<sequence length="416" mass="48220">MKTVFLLVVPLMVALFFTPQIQRNTCRSYFSYFNIFFSSDCYYNPDLDDDILGIIQRHVGVHETHQVQTDDGYLLTLFRIPRQNPKGVIFFQHSLCTDARIWVSQYNESIAFFFWRAGYDVWLGNTRGNYFCKKHVSLNPTEAAFWNFTFHEIGYYDNHASIEYVKRQIGGSKITYVGYSMGGASGMVYASTRDKDAVDSVKLMVVMSSSTQLGLDCAGFLKYTLFIPYNLQGIVSFADPLFVLNRQDVWYVKIARFLATHFSCKKCMLLISHLFTGFSQDDLVPDLINMFIRVHGSEIPLKIVYHYYQTYISDGLFRRYDHGEARNLEIYGTKEPTSYPLENIKVPVHIVHGANDNIDCPTANEKLYNTLSKNSTVYGKLMVEGFNHFDFLYGRYRNEKVYSKILQILDDINRKE</sequence>
<evidence type="ECO:0000256" key="7">
    <source>
        <dbReference type="PIRNR" id="PIRNR000862"/>
    </source>
</evidence>
<feature type="active site" description="Nucleophile" evidence="8">
    <location>
        <position position="180"/>
    </location>
</feature>
<evidence type="ECO:0000256" key="3">
    <source>
        <dbReference type="ARBA" id="ARBA00022801"/>
    </source>
</evidence>
<keyword evidence="2 9" id="KW-0732">Signal</keyword>
<dbReference type="Pfam" id="PF04083">
    <property type="entry name" value="Abhydro_lipase"/>
    <property type="match status" value="1"/>
</dbReference>
<evidence type="ECO:0000256" key="1">
    <source>
        <dbReference type="ARBA" id="ARBA00010701"/>
    </source>
</evidence>
<reference evidence="11" key="1">
    <citation type="journal article" date="2023" name="G3 (Bethesda)">
        <title>Whole genome assemblies of Zophobas morio and Tenebrio molitor.</title>
        <authorList>
            <person name="Kaur S."/>
            <person name="Stinson S.A."/>
            <person name="diCenzo G.C."/>
        </authorList>
    </citation>
    <scope>NUCLEOTIDE SEQUENCE</scope>
    <source>
        <strain evidence="11">QUZm001</strain>
    </source>
</reference>
<accession>A0AA38HMZ9</accession>
<name>A0AA38HMZ9_9CUCU</name>
<dbReference type="GO" id="GO:0016042">
    <property type="term" value="P:lipid catabolic process"/>
    <property type="evidence" value="ECO:0007669"/>
    <property type="project" value="UniProtKB-KW"/>
</dbReference>
<evidence type="ECO:0000313" key="12">
    <source>
        <dbReference type="Proteomes" id="UP001168821"/>
    </source>
</evidence>
<feature type="active site" description="Charge relay system" evidence="8">
    <location>
        <position position="388"/>
    </location>
</feature>
<keyword evidence="4 7" id="KW-0442">Lipid degradation</keyword>
<evidence type="ECO:0000256" key="6">
    <source>
        <dbReference type="ARBA" id="ARBA00023180"/>
    </source>
</evidence>
<keyword evidence="5" id="KW-0443">Lipid metabolism</keyword>
<feature type="chain" id="PRO_5041220495" description="Lipase" evidence="9">
    <location>
        <begin position="24"/>
        <end position="416"/>
    </location>
</feature>
<dbReference type="GO" id="GO:0016788">
    <property type="term" value="F:hydrolase activity, acting on ester bonds"/>
    <property type="evidence" value="ECO:0007669"/>
    <property type="project" value="InterPro"/>
</dbReference>
<evidence type="ECO:0000259" key="10">
    <source>
        <dbReference type="Pfam" id="PF04083"/>
    </source>
</evidence>
<dbReference type="FunFam" id="3.40.50.1820:FF:000057">
    <property type="entry name" value="Lipase"/>
    <property type="match status" value="1"/>
</dbReference>
<evidence type="ECO:0000256" key="8">
    <source>
        <dbReference type="PIRSR" id="PIRSR000862-1"/>
    </source>
</evidence>
<comment type="caution">
    <text evidence="11">The sequence shown here is derived from an EMBL/GenBank/DDBJ whole genome shotgun (WGS) entry which is preliminary data.</text>
</comment>
<dbReference type="AlphaFoldDB" id="A0AA38HMZ9"/>
<evidence type="ECO:0000256" key="2">
    <source>
        <dbReference type="ARBA" id="ARBA00022729"/>
    </source>
</evidence>
<feature type="domain" description="Partial AB-hydrolase lipase" evidence="10">
    <location>
        <begin position="62"/>
        <end position="105"/>
    </location>
</feature>
<dbReference type="InterPro" id="IPR029058">
    <property type="entry name" value="AB_hydrolase_fold"/>
</dbReference>
<dbReference type="PANTHER" id="PTHR11005">
    <property type="entry name" value="LYSOSOMAL ACID LIPASE-RELATED"/>
    <property type="match status" value="1"/>
</dbReference>
<dbReference type="Gene3D" id="3.40.50.1820">
    <property type="entry name" value="alpha/beta hydrolase"/>
    <property type="match status" value="1"/>
</dbReference>
<dbReference type="Proteomes" id="UP001168821">
    <property type="component" value="Unassembled WGS sequence"/>
</dbReference>
<dbReference type="PIRSF" id="PIRSF000862">
    <property type="entry name" value="Steryl_ester_lip"/>
    <property type="match status" value="1"/>
</dbReference>
<feature type="active site" description="Charge relay system" evidence="8">
    <location>
        <position position="356"/>
    </location>
</feature>
<dbReference type="SUPFAM" id="SSF53474">
    <property type="entry name" value="alpha/beta-Hydrolases"/>
    <property type="match status" value="1"/>
</dbReference>
<evidence type="ECO:0000256" key="9">
    <source>
        <dbReference type="SAM" id="SignalP"/>
    </source>
</evidence>
<dbReference type="EMBL" id="JALNTZ010000009">
    <property type="protein sequence ID" value="KAJ3640680.1"/>
    <property type="molecule type" value="Genomic_DNA"/>
</dbReference>
<evidence type="ECO:0000256" key="4">
    <source>
        <dbReference type="ARBA" id="ARBA00022963"/>
    </source>
</evidence>
<organism evidence="11 12">
    <name type="scientific">Zophobas morio</name>
    <dbReference type="NCBI Taxonomy" id="2755281"/>
    <lineage>
        <taxon>Eukaryota</taxon>
        <taxon>Metazoa</taxon>
        <taxon>Ecdysozoa</taxon>
        <taxon>Arthropoda</taxon>
        <taxon>Hexapoda</taxon>
        <taxon>Insecta</taxon>
        <taxon>Pterygota</taxon>
        <taxon>Neoptera</taxon>
        <taxon>Endopterygota</taxon>
        <taxon>Coleoptera</taxon>
        <taxon>Polyphaga</taxon>
        <taxon>Cucujiformia</taxon>
        <taxon>Tenebrionidae</taxon>
        <taxon>Zophobas</taxon>
    </lineage>
</organism>